<feature type="non-terminal residue" evidence="2">
    <location>
        <position position="1"/>
    </location>
</feature>
<name>A0A131XLG9_9ACAR</name>
<accession>A0A131XLG9</accession>
<reference evidence="2" key="1">
    <citation type="journal article" date="2017" name="Ticks Tick Borne Dis.">
        <title>An insight into the sialome of Hyalomma excavatum.</title>
        <authorList>
            <person name="Ribeiro J.M."/>
            <person name="Slovak M."/>
            <person name="Francischetti I.M."/>
        </authorList>
    </citation>
    <scope>NUCLEOTIDE SEQUENCE</scope>
    <source>
        <strain evidence="2">Samish</strain>
        <tissue evidence="2">Salivary glands</tissue>
    </source>
</reference>
<dbReference type="EMBL" id="GEFH01001389">
    <property type="protein sequence ID" value="JAP67192.1"/>
    <property type="molecule type" value="mRNA"/>
</dbReference>
<evidence type="ECO:0000313" key="2">
    <source>
        <dbReference type="EMBL" id="JAP67192.1"/>
    </source>
</evidence>
<protein>
    <submittedName>
        <fullName evidence="2">Uncharacterized protein</fullName>
    </submittedName>
</protein>
<dbReference type="AlphaFoldDB" id="A0A131XLG9"/>
<sequence>VDMDMLLKVALFLVPLFPVLCKGDKLMVDLEAEARDLVKRRNSSAQVIDSWGMTMNYSCFVDPYPLLSLRPIKVKTGAIICVDDFRTLIEEGDLDATDCTEGYSLYVDYGITTPFSLPSQLMFPLIGTGETKTELEDLNGKTQVSRDYPNKIGKPEMKMCTFKMDVNFTGDFAYHVKGNSTKKGFCVPVAVTELADKEKHLIIDWIKGVLLYEVKGQYVQTRCL</sequence>
<organism evidence="2">
    <name type="scientific">Hyalomma excavatum</name>
    <dbReference type="NCBI Taxonomy" id="257692"/>
    <lineage>
        <taxon>Eukaryota</taxon>
        <taxon>Metazoa</taxon>
        <taxon>Ecdysozoa</taxon>
        <taxon>Arthropoda</taxon>
        <taxon>Chelicerata</taxon>
        <taxon>Arachnida</taxon>
        <taxon>Acari</taxon>
        <taxon>Parasitiformes</taxon>
        <taxon>Ixodida</taxon>
        <taxon>Ixodoidea</taxon>
        <taxon>Ixodidae</taxon>
        <taxon>Hyalomminae</taxon>
        <taxon>Hyalomma</taxon>
    </lineage>
</organism>
<feature type="signal peptide" evidence="1">
    <location>
        <begin position="1"/>
        <end position="21"/>
    </location>
</feature>
<feature type="chain" id="PRO_5007283970" evidence="1">
    <location>
        <begin position="22"/>
        <end position="224"/>
    </location>
</feature>
<evidence type="ECO:0000256" key="1">
    <source>
        <dbReference type="SAM" id="SignalP"/>
    </source>
</evidence>
<proteinExistence type="evidence at transcript level"/>
<keyword evidence="1" id="KW-0732">Signal</keyword>